<feature type="binding site" evidence="4">
    <location>
        <position position="295"/>
    </location>
    <ligand>
        <name>Mn(2+)</name>
        <dbReference type="ChEBI" id="CHEBI:29035"/>
        <label>1</label>
    </ligand>
</feature>
<feature type="chain" id="PRO_5034370401" evidence="6">
    <location>
        <begin position="18"/>
        <end position="379"/>
    </location>
</feature>
<keyword evidence="3 5" id="KW-0378">Hydrolase</keyword>
<dbReference type="PROSITE" id="PS01053">
    <property type="entry name" value="ARGINASE_1"/>
    <property type="match status" value="1"/>
</dbReference>
<keyword evidence="2 4" id="KW-0479">Metal-binding</keyword>
<dbReference type="GeneID" id="59344713"/>
<gene>
    <name evidence="7" type="ORF">MIND_00541400</name>
</gene>
<evidence type="ECO:0000256" key="5">
    <source>
        <dbReference type="RuleBase" id="RU003684"/>
    </source>
</evidence>
<organism evidence="7 8">
    <name type="scientific">Mycena indigotica</name>
    <dbReference type="NCBI Taxonomy" id="2126181"/>
    <lineage>
        <taxon>Eukaryota</taxon>
        <taxon>Fungi</taxon>
        <taxon>Dikarya</taxon>
        <taxon>Basidiomycota</taxon>
        <taxon>Agaricomycotina</taxon>
        <taxon>Agaricomycetes</taxon>
        <taxon>Agaricomycetidae</taxon>
        <taxon>Agaricales</taxon>
        <taxon>Marasmiineae</taxon>
        <taxon>Mycenaceae</taxon>
        <taxon>Mycena</taxon>
    </lineage>
</organism>
<dbReference type="GO" id="GO:0046872">
    <property type="term" value="F:metal ion binding"/>
    <property type="evidence" value="ECO:0007669"/>
    <property type="project" value="UniProtKB-KW"/>
</dbReference>
<dbReference type="InterPro" id="IPR023696">
    <property type="entry name" value="Ureohydrolase_dom_sf"/>
</dbReference>
<proteinExistence type="inferred from homology"/>
<keyword evidence="6" id="KW-0732">Signal</keyword>
<dbReference type="Proteomes" id="UP000636479">
    <property type="component" value="Unassembled WGS sequence"/>
</dbReference>
<dbReference type="Gene3D" id="3.40.800.10">
    <property type="entry name" value="Ureohydrolase domain"/>
    <property type="match status" value="1"/>
</dbReference>
<feature type="binding site" evidence="4">
    <location>
        <position position="198"/>
    </location>
    <ligand>
        <name>Mn(2+)</name>
        <dbReference type="ChEBI" id="CHEBI:29035"/>
        <label>1</label>
    </ligand>
</feature>
<dbReference type="PROSITE" id="PS51409">
    <property type="entry name" value="ARGINASE_2"/>
    <property type="match status" value="1"/>
</dbReference>
<evidence type="ECO:0000256" key="4">
    <source>
        <dbReference type="PIRSR" id="PIRSR036979-1"/>
    </source>
</evidence>
<evidence type="ECO:0000256" key="1">
    <source>
        <dbReference type="ARBA" id="ARBA00009227"/>
    </source>
</evidence>
<dbReference type="PRINTS" id="PR00116">
    <property type="entry name" value="ARGINASE"/>
</dbReference>
<dbReference type="PIRSF" id="PIRSF036979">
    <property type="entry name" value="Arginase"/>
    <property type="match status" value="1"/>
</dbReference>
<dbReference type="RefSeq" id="XP_037222489.1">
    <property type="nucleotide sequence ID" value="XM_037362197.1"/>
</dbReference>
<dbReference type="PANTHER" id="PTHR11358">
    <property type="entry name" value="ARGINASE/AGMATINASE"/>
    <property type="match status" value="1"/>
</dbReference>
<feature type="binding site" evidence="4">
    <location>
        <position position="293"/>
    </location>
    <ligand>
        <name>Mn(2+)</name>
        <dbReference type="ChEBI" id="CHEBI:29035"/>
        <label>1</label>
    </ligand>
</feature>
<keyword evidence="4" id="KW-0464">Manganese</keyword>
<feature type="signal peptide" evidence="6">
    <location>
        <begin position="1"/>
        <end position="17"/>
    </location>
</feature>
<evidence type="ECO:0000256" key="2">
    <source>
        <dbReference type="ARBA" id="ARBA00022723"/>
    </source>
</evidence>
<feature type="binding site" evidence="4">
    <location>
        <position position="200"/>
    </location>
    <ligand>
        <name>Mn(2+)</name>
        <dbReference type="ChEBI" id="CHEBI:29035"/>
        <label>1</label>
    </ligand>
</feature>
<dbReference type="CDD" id="cd11592">
    <property type="entry name" value="Agmatinase_PAH"/>
    <property type="match status" value="1"/>
</dbReference>
<dbReference type="PANTHER" id="PTHR11358:SF26">
    <property type="entry name" value="GUANIDINO ACID HYDROLASE, MITOCHONDRIAL"/>
    <property type="match status" value="1"/>
</dbReference>
<feature type="binding site" evidence="4">
    <location>
        <position position="202"/>
    </location>
    <ligand>
        <name>Mn(2+)</name>
        <dbReference type="ChEBI" id="CHEBI:29035"/>
        <label>1</label>
    </ligand>
</feature>
<evidence type="ECO:0000313" key="8">
    <source>
        <dbReference type="Proteomes" id="UP000636479"/>
    </source>
</evidence>
<name>A0A8H6SYG0_9AGAR</name>
<evidence type="ECO:0000256" key="6">
    <source>
        <dbReference type="SAM" id="SignalP"/>
    </source>
</evidence>
<comment type="similarity">
    <text evidence="1">Belongs to the arginase family. Agmatinase subfamily.</text>
</comment>
<evidence type="ECO:0000313" key="7">
    <source>
        <dbReference type="EMBL" id="KAF7307470.1"/>
    </source>
</evidence>
<comment type="cofactor">
    <cofactor evidence="4">
        <name>Mn(2+)</name>
        <dbReference type="ChEBI" id="CHEBI:29035"/>
    </cofactor>
    <text evidence="4">Binds 2 manganese ions per subunit.</text>
</comment>
<reference evidence="7" key="1">
    <citation type="submission" date="2020-05" db="EMBL/GenBank/DDBJ databases">
        <title>Mycena genomes resolve the evolution of fungal bioluminescence.</title>
        <authorList>
            <person name="Tsai I.J."/>
        </authorList>
    </citation>
    <scope>NUCLEOTIDE SEQUENCE</scope>
    <source>
        <strain evidence="7">171206Taipei</strain>
    </source>
</reference>
<dbReference type="EMBL" id="JACAZF010000004">
    <property type="protein sequence ID" value="KAF7307470.1"/>
    <property type="molecule type" value="Genomic_DNA"/>
</dbReference>
<dbReference type="AlphaFoldDB" id="A0A8H6SYG0"/>
<sequence length="379" mass="41613">MSFLLLSLSLITQAVMAHSDAPRQLPLTQNDAFAETWLEKYGAQIDQPFSGPLSFSHIPYTRCLEDESKKFDIAILGMPFDTGVTYRPGARFGPFAIRSGSRRQREARGYTMSWKMNPYKVGATILDCGDVPVSPFDNALAVDQMEVAYSTLLSRPTASGTENSLPKIISLGGDHTIVLPILRALYRKYGPISVIHFDAHLDTWPGYAGAITKQSQITHGTFFYLAHEEGLMSNASIHAGIRTKLAGPEDLENDDKVGFQLISTDDIDELGIPEIVKIIRKRVGNTPVYLSLDIDVLDPSVAPGTGTPEPAGWHARELKRIIRGLAGLNFVGADVVEVSPAYDWAENTATVAADLVHDFLSLFLSEEPPSRKTRPKDEL</sequence>
<dbReference type="InterPro" id="IPR020855">
    <property type="entry name" value="Ureohydrolase_Mn_BS"/>
</dbReference>
<dbReference type="FunFam" id="3.40.800.10:FF:000014">
    <property type="entry name" value="Arginase family protein"/>
    <property type="match status" value="1"/>
</dbReference>
<evidence type="ECO:0000256" key="3">
    <source>
        <dbReference type="ARBA" id="ARBA00022801"/>
    </source>
</evidence>
<dbReference type="OrthoDB" id="288726at2759"/>
<accession>A0A8H6SYG0</accession>
<keyword evidence="8" id="KW-1185">Reference proteome</keyword>
<dbReference type="GO" id="GO:0033389">
    <property type="term" value="P:putrescine biosynthetic process from arginine, via agmatine"/>
    <property type="evidence" value="ECO:0007669"/>
    <property type="project" value="TreeGrafter"/>
</dbReference>
<dbReference type="Pfam" id="PF00491">
    <property type="entry name" value="Arginase"/>
    <property type="match status" value="1"/>
</dbReference>
<dbReference type="GO" id="GO:0008783">
    <property type="term" value="F:agmatinase activity"/>
    <property type="evidence" value="ECO:0007669"/>
    <property type="project" value="TreeGrafter"/>
</dbReference>
<comment type="caution">
    <text evidence="7">The sequence shown here is derived from an EMBL/GenBank/DDBJ whole genome shotgun (WGS) entry which is preliminary data.</text>
</comment>
<protein>
    <submittedName>
        <fullName evidence="7">Agmatinase 1</fullName>
    </submittedName>
</protein>
<feature type="binding site" evidence="4">
    <location>
        <position position="175"/>
    </location>
    <ligand>
        <name>Mn(2+)</name>
        <dbReference type="ChEBI" id="CHEBI:29035"/>
        <label>1</label>
    </ligand>
</feature>
<dbReference type="SUPFAM" id="SSF52768">
    <property type="entry name" value="Arginase/deacetylase"/>
    <property type="match status" value="1"/>
</dbReference>
<dbReference type="InterPro" id="IPR006035">
    <property type="entry name" value="Ureohydrolase"/>
</dbReference>